<protein>
    <submittedName>
        <fullName evidence="1">ModE family transcriptional regulator</fullName>
    </submittedName>
</protein>
<comment type="caution">
    <text evidence="1">The sequence shown here is derived from an EMBL/GenBank/DDBJ whole genome shotgun (WGS) entry which is preliminary data.</text>
</comment>
<gene>
    <name evidence="2" type="ORF">GBG18_11435</name>
    <name evidence="1" type="ORF">GBG19_11895</name>
</gene>
<evidence type="ECO:0000313" key="2">
    <source>
        <dbReference type="EMBL" id="KAB7889244.1"/>
    </source>
</evidence>
<keyword evidence="3" id="KW-1185">Reference proteome</keyword>
<evidence type="ECO:0000313" key="3">
    <source>
        <dbReference type="Proteomes" id="UP000461010"/>
    </source>
</evidence>
<dbReference type="Proteomes" id="UP000472839">
    <property type="component" value="Unassembled WGS sequence"/>
</dbReference>
<dbReference type="AlphaFoldDB" id="A0A6L4WS01"/>
<reference evidence="3 4" key="1">
    <citation type="submission" date="2019-10" db="EMBL/GenBank/DDBJ databases">
        <title>Poseidonibacter ostreae sp. nov., isolated from the gut of the Ostrea denselamellosa.</title>
        <authorList>
            <person name="Choi A."/>
        </authorList>
    </citation>
    <scope>NUCLEOTIDE SEQUENCE [LARGE SCALE GENOMIC DNA]</scope>
    <source>
        <strain evidence="1 4">SJOD-M-33</strain>
        <strain evidence="2 3">SJOD-M-5</strain>
    </source>
</reference>
<dbReference type="EMBL" id="WFKJ01000038">
    <property type="protein sequence ID" value="KAB7889244.1"/>
    <property type="molecule type" value="Genomic_DNA"/>
</dbReference>
<accession>A0A6L4WS01</accession>
<evidence type="ECO:0000313" key="4">
    <source>
        <dbReference type="Proteomes" id="UP000472839"/>
    </source>
</evidence>
<name>A0A6L4WS01_9BACT</name>
<dbReference type="Proteomes" id="UP000461010">
    <property type="component" value="Unassembled WGS sequence"/>
</dbReference>
<sequence>MIKLDSIQTDLVLTNLDENGALSCINAFKVAKLIGMEPKNIAQIAREMNIKITNCELGVFGKLEFNDMNEDIFDLLKKRSNNSKIECEVAWKISQEKGKAINEIGASIKDSGLKVSNCQLGCFKEEENHGFIMATN</sequence>
<dbReference type="EMBL" id="WFKK01000039">
    <property type="protein sequence ID" value="KAB7886634.1"/>
    <property type="molecule type" value="Genomic_DNA"/>
</dbReference>
<proteinExistence type="predicted"/>
<organism evidence="1 4">
    <name type="scientific">Poseidonibacter ostreae</name>
    <dbReference type="NCBI Taxonomy" id="2654171"/>
    <lineage>
        <taxon>Bacteria</taxon>
        <taxon>Pseudomonadati</taxon>
        <taxon>Campylobacterota</taxon>
        <taxon>Epsilonproteobacteria</taxon>
        <taxon>Campylobacterales</taxon>
        <taxon>Arcobacteraceae</taxon>
        <taxon>Poseidonibacter</taxon>
    </lineage>
</organism>
<evidence type="ECO:0000313" key="1">
    <source>
        <dbReference type="EMBL" id="KAB7886634.1"/>
    </source>
</evidence>
<dbReference type="RefSeq" id="WP_152191206.1">
    <property type="nucleotide sequence ID" value="NZ_WFKI01000135.1"/>
</dbReference>